<sequence>MKSSIALVTLCVVLAAAGVKAGHAEDVEAAKEMLRGLAAECKNKEGASDDDVEGFVDDKMPETRTQKCLAACMQEQFAISNGKEFQQDGFVEVAKVLVKGDEKKMELAKEIGNDCKDVKNDDRCELAVDIMNCLKESAEKHGIELKH</sequence>
<name>A0A182N543_9DIPT</name>
<dbReference type="CDD" id="cd23992">
    <property type="entry name" value="PBP_GOBP"/>
    <property type="match status" value="1"/>
</dbReference>
<feature type="chain" id="PRO_5008129431" description="Odorant-binding protein 13" evidence="5">
    <location>
        <begin position="25"/>
        <end position="147"/>
    </location>
</feature>
<evidence type="ECO:0000256" key="5">
    <source>
        <dbReference type="SAM" id="SignalP"/>
    </source>
</evidence>
<dbReference type="GO" id="GO:0007608">
    <property type="term" value="P:sensory perception of smell"/>
    <property type="evidence" value="ECO:0007669"/>
    <property type="project" value="TreeGrafter"/>
</dbReference>
<dbReference type="PANTHER" id="PTHR11857">
    <property type="entry name" value="ODORANT BINDING PROTEIN-RELATED"/>
    <property type="match status" value="1"/>
</dbReference>
<dbReference type="Gene3D" id="1.10.238.20">
    <property type="entry name" value="Pheromone/general odorant binding protein domain"/>
    <property type="match status" value="1"/>
</dbReference>
<dbReference type="InterPro" id="IPR006170">
    <property type="entry name" value="PBP/GOBP"/>
</dbReference>
<organism evidence="6 7">
    <name type="scientific">Anopheles dirus</name>
    <dbReference type="NCBI Taxonomy" id="7168"/>
    <lineage>
        <taxon>Eukaryota</taxon>
        <taxon>Metazoa</taxon>
        <taxon>Ecdysozoa</taxon>
        <taxon>Arthropoda</taxon>
        <taxon>Hexapoda</taxon>
        <taxon>Insecta</taxon>
        <taxon>Pterygota</taxon>
        <taxon>Neoptera</taxon>
        <taxon>Endopterygota</taxon>
        <taxon>Diptera</taxon>
        <taxon>Nematocera</taxon>
        <taxon>Culicoidea</taxon>
        <taxon>Culicidae</taxon>
        <taxon>Anophelinae</taxon>
        <taxon>Anopheles</taxon>
    </lineage>
</organism>
<dbReference type="InterPro" id="IPR036728">
    <property type="entry name" value="PBP_GOBP_sf"/>
</dbReference>
<comment type="similarity">
    <text evidence="2">Belongs to the PBP/GOBP family.</text>
</comment>
<evidence type="ECO:0000256" key="2">
    <source>
        <dbReference type="ARBA" id="ARBA00008098"/>
    </source>
</evidence>
<reference evidence="6" key="2">
    <citation type="submission" date="2020-05" db="UniProtKB">
        <authorList>
            <consortium name="EnsemblMetazoa"/>
        </authorList>
    </citation>
    <scope>IDENTIFICATION</scope>
    <source>
        <strain evidence="6">WRAIR2</strain>
    </source>
</reference>
<dbReference type="Proteomes" id="UP000075884">
    <property type="component" value="Unassembled WGS sequence"/>
</dbReference>
<evidence type="ECO:0000313" key="7">
    <source>
        <dbReference type="Proteomes" id="UP000075884"/>
    </source>
</evidence>
<dbReference type="GO" id="GO:0005615">
    <property type="term" value="C:extracellular space"/>
    <property type="evidence" value="ECO:0007669"/>
    <property type="project" value="TreeGrafter"/>
</dbReference>
<feature type="signal peptide" evidence="5">
    <location>
        <begin position="1"/>
        <end position="24"/>
    </location>
</feature>
<reference evidence="7" key="1">
    <citation type="submission" date="2013-03" db="EMBL/GenBank/DDBJ databases">
        <title>The Genome Sequence of Anopheles dirus WRAIR2.</title>
        <authorList>
            <consortium name="The Broad Institute Genomics Platform"/>
            <person name="Neafsey D.E."/>
            <person name="Walton C."/>
            <person name="Walker B."/>
            <person name="Young S.K."/>
            <person name="Zeng Q."/>
            <person name="Gargeya S."/>
            <person name="Fitzgerald M."/>
            <person name="Haas B."/>
            <person name="Abouelleil A."/>
            <person name="Allen A.W."/>
            <person name="Alvarado L."/>
            <person name="Arachchi H.M."/>
            <person name="Berlin A.M."/>
            <person name="Chapman S.B."/>
            <person name="Gainer-Dewar J."/>
            <person name="Goldberg J."/>
            <person name="Griggs A."/>
            <person name="Gujja S."/>
            <person name="Hansen M."/>
            <person name="Howarth C."/>
            <person name="Imamovic A."/>
            <person name="Ireland A."/>
            <person name="Larimer J."/>
            <person name="McCowan C."/>
            <person name="Murphy C."/>
            <person name="Pearson M."/>
            <person name="Poon T.W."/>
            <person name="Priest M."/>
            <person name="Roberts A."/>
            <person name="Saif S."/>
            <person name="Shea T."/>
            <person name="Sisk P."/>
            <person name="Sykes S."/>
            <person name="Wortman J."/>
            <person name="Nusbaum C."/>
            <person name="Birren B."/>
        </authorList>
    </citation>
    <scope>NUCLEOTIDE SEQUENCE [LARGE SCALE GENOMIC DNA]</scope>
    <source>
        <strain evidence="7">WRAIR2</strain>
    </source>
</reference>
<dbReference type="GO" id="GO:0005549">
    <property type="term" value="F:odorant binding"/>
    <property type="evidence" value="ECO:0007669"/>
    <property type="project" value="InterPro"/>
</dbReference>
<evidence type="ECO:0000313" key="6">
    <source>
        <dbReference type="EnsemblMetazoa" id="ADIR002758-PA"/>
    </source>
</evidence>
<keyword evidence="7" id="KW-1185">Reference proteome</keyword>
<dbReference type="SMART" id="SM00708">
    <property type="entry name" value="PhBP"/>
    <property type="match status" value="1"/>
</dbReference>
<dbReference type="STRING" id="7168.A0A182N543"/>
<keyword evidence="3" id="KW-0964">Secreted</keyword>
<evidence type="ECO:0000256" key="1">
    <source>
        <dbReference type="ARBA" id="ARBA00004613"/>
    </source>
</evidence>
<keyword evidence="4 5" id="KW-0732">Signal</keyword>
<dbReference type="AlphaFoldDB" id="A0A182N543"/>
<dbReference type="VEuPathDB" id="VectorBase:ADIR002758"/>
<proteinExistence type="inferred from homology"/>
<evidence type="ECO:0000256" key="4">
    <source>
        <dbReference type="ARBA" id="ARBA00022729"/>
    </source>
</evidence>
<protein>
    <recommendedName>
        <fullName evidence="8">Odorant-binding protein 13</fullName>
    </recommendedName>
</protein>
<evidence type="ECO:0000256" key="3">
    <source>
        <dbReference type="ARBA" id="ARBA00022525"/>
    </source>
</evidence>
<accession>A0A182N543</accession>
<dbReference type="PANTHER" id="PTHR11857:SF42">
    <property type="entry name" value="GENERAL ODORANT-BINDING PROTEIN 19D-RELATED"/>
    <property type="match status" value="1"/>
</dbReference>
<dbReference type="Pfam" id="PF01395">
    <property type="entry name" value="PBP_GOBP"/>
    <property type="match status" value="1"/>
</dbReference>
<dbReference type="EnsemblMetazoa" id="ADIR002758-RA">
    <property type="protein sequence ID" value="ADIR002758-PA"/>
    <property type="gene ID" value="ADIR002758"/>
</dbReference>
<evidence type="ECO:0008006" key="8">
    <source>
        <dbReference type="Google" id="ProtNLM"/>
    </source>
</evidence>
<comment type="subcellular location">
    <subcellularLocation>
        <location evidence="1">Secreted</location>
    </subcellularLocation>
</comment>
<dbReference type="SUPFAM" id="SSF47565">
    <property type="entry name" value="Insect pheromone/odorant-binding proteins"/>
    <property type="match status" value="1"/>
</dbReference>